<keyword evidence="2 4" id="KW-0808">Transferase</keyword>
<organism evidence="4 5">
    <name type="scientific">Gallintestinimicrobium propionicum</name>
    <dbReference type="NCBI Taxonomy" id="2981770"/>
    <lineage>
        <taxon>Bacteria</taxon>
        <taxon>Bacillati</taxon>
        <taxon>Bacillota</taxon>
        <taxon>Clostridia</taxon>
        <taxon>Lachnospirales</taxon>
        <taxon>Lachnospiraceae</taxon>
        <taxon>Gallintestinimicrobium</taxon>
    </lineage>
</organism>
<evidence type="ECO:0000313" key="4">
    <source>
        <dbReference type="EMBL" id="MCC2166595.1"/>
    </source>
</evidence>
<keyword evidence="1 4" id="KW-0328">Glycosyltransferase</keyword>
<dbReference type="AlphaFoldDB" id="A0AAE3AVZ9"/>
<dbReference type="EMBL" id="JAJEQF010000003">
    <property type="protein sequence ID" value="MCC2166595.1"/>
    <property type="molecule type" value="Genomic_DNA"/>
</dbReference>
<dbReference type="RefSeq" id="WP_308727673.1">
    <property type="nucleotide sequence ID" value="NZ_JAJEQF010000003.1"/>
</dbReference>
<dbReference type="InterPro" id="IPR001173">
    <property type="entry name" value="Glyco_trans_2-like"/>
</dbReference>
<dbReference type="Gene3D" id="3.90.550.10">
    <property type="entry name" value="Spore Coat Polysaccharide Biosynthesis Protein SpsA, Chain A"/>
    <property type="match status" value="1"/>
</dbReference>
<evidence type="ECO:0000313" key="5">
    <source>
        <dbReference type="Proteomes" id="UP001199355"/>
    </source>
</evidence>
<dbReference type="PANTHER" id="PTHR22916:SF51">
    <property type="entry name" value="GLYCOSYLTRANSFERASE EPSH-RELATED"/>
    <property type="match status" value="1"/>
</dbReference>
<keyword evidence="5" id="KW-1185">Reference proteome</keyword>
<comment type="caution">
    <text evidence="4">The sequence shown here is derived from an EMBL/GenBank/DDBJ whole genome shotgun (WGS) entry which is preliminary data.</text>
</comment>
<dbReference type="CDD" id="cd00761">
    <property type="entry name" value="Glyco_tranf_GTA_type"/>
    <property type="match status" value="1"/>
</dbReference>
<proteinExistence type="predicted"/>
<dbReference type="GO" id="GO:0016757">
    <property type="term" value="F:glycosyltransferase activity"/>
    <property type="evidence" value="ECO:0007669"/>
    <property type="project" value="UniProtKB-KW"/>
</dbReference>
<dbReference type="PANTHER" id="PTHR22916">
    <property type="entry name" value="GLYCOSYLTRANSFERASE"/>
    <property type="match status" value="1"/>
</dbReference>
<name>A0AAE3AVZ9_9FIRM</name>
<dbReference type="InterPro" id="IPR029044">
    <property type="entry name" value="Nucleotide-diphossugar_trans"/>
</dbReference>
<evidence type="ECO:0000256" key="1">
    <source>
        <dbReference type="ARBA" id="ARBA00022676"/>
    </source>
</evidence>
<dbReference type="Pfam" id="PF00535">
    <property type="entry name" value="Glycos_transf_2"/>
    <property type="match status" value="1"/>
</dbReference>
<evidence type="ECO:0000256" key="2">
    <source>
        <dbReference type="ARBA" id="ARBA00022679"/>
    </source>
</evidence>
<sequence length="358" mass="41693">MRKLEQYQPEKQKKGKQTGLISVIVTVYNIREYLPKAVDSILSSTYQNLEVLLIDDGSTDGSERICDEYAKKDGRVRVVHQRNGGAYSARNTGLLEAKGDYLTFVDGDDWIEPQMYETLLAAMMEQDADLAVCRYRKIYENRRVDLSTPMAAVFEGQELLAKYLEEDEAWLIQTAVWNKLWKRSLSDGLRFPKSLYEDMYFTIRLLAKSKRSVYLDWAMYNYVCSRATSTTNIGLNEKTFNDLIPNFYERSAFLREIGREDLALLQDYFLYKRLLLFYTAVCRSQDPKKKEHKAFLQQKIEAGKDCYAAVYGIPQASSQEYRKMKLFLKSPVLYRAAMRLNDSFLIPIKVAMANRRHR</sequence>
<evidence type="ECO:0000259" key="3">
    <source>
        <dbReference type="Pfam" id="PF00535"/>
    </source>
</evidence>
<dbReference type="EC" id="2.4.-.-" evidence="4"/>
<reference evidence="4 5" key="1">
    <citation type="submission" date="2021-10" db="EMBL/GenBank/DDBJ databases">
        <title>Anaerobic single-cell dispensing facilitates the cultivation of human gut bacteria.</title>
        <authorList>
            <person name="Afrizal A."/>
        </authorList>
    </citation>
    <scope>NUCLEOTIDE SEQUENCE [LARGE SCALE GENOMIC DNA]</scope>
    <source>
        <strain evidence="4 5">CLA-AA-H244</strain>
    </source>
</reference>
<protein>
    <submittedName>
        <fullName evidence="4">Glycosyltransferase</fullName>
        <ecNumber evidence="4">2.4.-.-</ecNumber>
    </submittedName>
</protein>
<dbReference type="SUPFAM" id="SSF53448">
    <property type="entry name" value="Nucleotide-diphospho-sugar transferases"/>
    <property type="match status" value="1"/>
</dbReference>
<feature type="domain" description="Glycosyltransferase 2-like" evidence="3">
    <location>
        <begin position="22"/>
        <end position="145"/>
    </location>
</feature>
<dbReference type="Proteomes" id="UP001199355">
    <property type="component" value="Unassembled WGS sequence"/>
</dbReference>
<gene>
    <name evidence="4" type="ORF">LKD45_02575</name>
</gene>
<accession>A0AAE3AVZ9</accession>